<dbReference type="EMBL" id="ML208277">
    <property type="protein sequence ID" value="TFK73320.1"/>
    <property type="molecule type" value="Genomic_DNA"/>
</dbReference>
<accession>A0ACD3B675</accession>
<evidence type="ECO:0000313" key="2">
    <source>
        <dbReference type="Proteomes" id="UP000308600"/>
    </source>
</evidence>
<keyword evidence="2" id="KW-1185">Reference proteome</keyword>
<protein>
    <submittedName>
        <fullName evidence="1">Uncharacterized protein</fullName>
    </submittedName>
</protein>
<organism evidence="1 2">
    <name type="scientific">Pluteus cervinus</name>
    <dbReference type="NCBI Taxonomy" id="181527"/>
    <lineage>
        <taxon>Eukaryota</taxon>
        <taxon>Fungi</taxon>
        <taxon>Dikarya</taxon>
        <taxon>Basidiomycota</taxon>
        <taxon>Agaricomycotina</taxon>
        <taxon>Agaricomycetes</taxon>
        <taxon>Agaricomycetidae</taxon>
        <taxon>Agaricales</taxon>
        <taxon>Pluteineae</taxon>
        <taxon>Pluteaceae</taxon>
        <taxon>Pluteus</taxon>
    </lineage>
</organism>
<reference evidence="1 2" key="1">
    <citation type="journal article" date="2019" name="Nat. Ecol. Evol.">
        <title>Megaphylogeny resolves global patterns of mushroom evolution.</title>
        <authorList>
            <person name="Varga T."/>
            <person name="Krizsan K."/>
            <person name="Foldi C."/>
            <person name="Dima B."/>
            <person name="Sanchez-Garcia M."/>
            <person name="Sanchez-Ramirez S."/>
            <person name="Szollosi G.J."/>
            <person name="Szarkandi J.G."/>
            <person name="Papp V."/>
            <person name="Albert L."/>
            <person name="Andreopoulos W."/>
            <person name="Angelini C."/>
            <person name="Antonin V."/>
            <person name="Barry K.W."/>
            <person name="Bougher N.L."/>
            <person name="Buchanan P."/>
            <person name="Buyck B."/>
            <person name="Bense V."/>
            <person name="Catcheside P."/>
            <person name="Chovatia M."/>
            <person name="Cooper J."/>
            <person name="Damon W."/>
            <person name="Desjardin D."/>
            <person name="Finy P."/>
            <person name="Geml J."/>
            <person name="Haridas S."/>
            <person name="Hughes K."/>
            <person name="Justo A."/>
            <person name="Karasinski D."/>
            <person name="Kautmanova I."/>
            <person name="Kiss B."/>
            <person name="Kocsube S."/>
            <person name="Kotiranta H."/>
            <person name="LaButti K.M."/>
            <person name="Lechner B.E."/>
            <person name="Liimatainen K."/>
            <person name="Lipzen A."/>
            <person name="Lukacs Z."/>
            <person name="Mihaltcheva S."/>
            <person name="Morgado L.N."/>
            <person name="Niskanen T."/>
            <person name="Noordeloos M.E."/>
            <person name="Ohm R.A."/>
            <person name="Ortiz-Santana B."/>
            <person name="Ovrebo C."/>
            <person name="Racz N."/>
            <person name="Riley R."/>
            <person name="Savchenko A."/>
            <person name="Shiryaev A."/>
            <person name="Soop K."/>
            <person name="Spirin V."/>
            <person name="Szebenyi C."/>
            <person name="Tomsovsky M."/>
            <person name="Tulloss R.E."/>
            <person name="Uehling J."/>
            <person name="Grigoriev I.V."/>
            <person name="Vagvolgyi C."/>
            <person name="Papp T."/>
            <person name="Martin F.M."/>
            <person name="Miettinen O."/>
            <person name="Hibbett D.S."/>
            <person name="Nagy L.G."/>
        </authorList>
    </citation>
    <scope>NUCLEOTIDE SEQUENCE [LARGE SCALE GENOMIC DNA]</scope>
    <source>
        <strain evidence="1 2">NL-1719</strain>
    </source>
</reference>
<sequence length="516" mass="59355">MDTATSLPLELWTRIFEFLEPEDINSIRLVHRTLAAYGQRITWCTLSLCSIQNRHNAKVLEVLREPALASCVEHLVLLPSDWHPKLEVGSSKRWVHDVTTSLTGLKRFRWRRPLQSWRHLVLSRQGSIRTAVRLVPHFTSIKKLTIVCGFGSERIPHPQLYSRLFQGIQADRLRALNLQLASSLARTVFSEAFKAAQISFPQLRTLILNLGERGDDAPFKEDFQGLINSTRSSLHTLGLKYGTAWTLETADALLMTLGYFPQLSRIHFEFKGETYNQHDFPGFQKFLGQHNRTLTCICIEPAPLIHLTSILPLAIDQDDNPGAPRHLGNLRSIYFECDIEGLSLKPQLEALGQFVDTLTTLIITGTSYSRGFHFSEVQTLVRALYKPPPHGVLRNLKLTVQWLKPDLFDLLARHLENLYSLELEYFRIVSNNRLDTVVDDEISFFEAMRTRRYEHWNLRRVDVYRFHPPHSILDKSGSLLLLLSDLIPSLREFGMIDLSDIKLELDHPASRCPRRR</sequence>
<name>A0ACD3B675_9AGAR</name>
<proteinExistence type="predicted"/>
<evidence type="ECO:0000313" key="1">
    <source>
        <dbReference type="EMBL" id="TFK73320.1"/>
    </source>
</evidence>
<gene>
    <name evidence="1" type="ORF">BDN72DRAFT_835110</name>
</gene>
<dbReference type="Proteomes" id="UP000308600">
    <property type="component" value="Unassembled WGS sequence"/>
</dbReference>